<keyword evidence="1" id="KW-0597">Phosphoprotein</keyword>
<feature type="domain" description="HPt" evidence="2">
    <location>
        <begin position="8"/>
        <end position="103"/>
    </location>
</feature>
<protein>
    <recommendedName>
        <fullName evidence="2">HPt domain-containing protein</fullName>
    </recommendedName>
</protein>
<feature type="modified residue" description="Phosphohistidine" evidence="1">
    <location>
        <position position="47"/>
    </location>
</feature>
<dbReference type="STRING" id="1390249.BHU72_02045"/>
<accession>A0A1E5L6K1</accession>
<dbReference type="PROSITE" id="PS50894">
    <property type="entry name" value="HPT"/>
    <property type="match status" value="1"/>
</dbReference>
<dbReference type="SUPFAM" id="SSF47226">
    <property type="entry name" value="Histidine-containing phosphotransfer domain, HPT domain"/>
    <property type="match status" value="1"/>
</dbReference>
<dbReference type="GO" id="GO:0000160">
    <property type="term" value="P:phosphorelay signal transduction system"/>
    <property type="evidence" value="ECO:0007669"/>
    <property type="project" value="InterPro"/>
</dbReference>
<reference evidence="3 4" key="1">
    <citation type="submission" date="2016-09" db="EMBL/GenBank/DDBJ databases">
        <title>Desulfuribacillus arsenicus sp. nov., an obligately anaerobic, dissimilatory arsenic- and antimonate-reducing bacterium isolated from anoxic sediments.</title>
        <authorList>
            <person name="Abin C.A."/>
            <person name="Hollibaugh J.T."/>
        </authorList>
    </citation>
    <scope>NUCLEOTIDE SEQUENCE [LARGE SCALE GENOMIC DNA]</scope>
    <source>
        <strain evidence="3 4">MLFW-2</strain>
    </source>
</reference>
<dbReference type="Proteomes" id="UP000095255">
    <property type="component" value="Unassembled WGS sequence"/>
</dbReference>
<dbReference type="Gene3D" id="1.20.120.160">
    <property type="entry name" value="HPT domain"/>
    <property type="match status" value="1"/>
</dbReference>
<evidence type="ECO:0000313" key="4">
    <source>
        <dbReference type="Proteomes" id="UP000095255"/>
    </source>
</evidence>
<evidence type="ECO:0000256" key="1">
    <source>
        <dbReference type="PROSITE-ProRule" id="PRU00110"/>
    </source>
</evidence>
<organism evidence="3 4">
    <name type="scientific">Desulfuribacillus stibiiarsenatis</name>
    <dbReference type="NCBI Taxonomy" id="1390249"/>
    <lineage>
        <taxon>Bacteria</taxon>
        <taxon>Bacillati</taxon>
        <taxon>Bacillota</taxon>
        <taxon>Desulfuribacillia</taxon>
        <taxon>Desulfuribacillales</taxon>
        <taxon>Desulfuribacillaceae</taxon>
        <taxon>Desulfuribacillus</taxon>
    </lineage>
</organism>
<name>A0A1E5L6K1_9FIRM</name>
<proteinExistence type="predicted"/>
<dbReference type="InterPro" id="IPR008207">
    <property type="entry name" value="Sig_transdc_His_kin_Hpt_dom"/>
</dbReference>
<evidence type="ECO:0000259" key="2">
    <source>
        <dbReference type="PROSITE" id="PS50894"/>
    </source>
</evidence>
<evidence type="ECO:0000313" key="3">
    <source>
        <dbReference type="EMBL" id="OEH85603.1"/>
    </source>
</evidence>
<keyword evidence="4" id="KW-1185">Reference proteome</keyword>
<dbReference type="EMBL" id="MJAT01000012">
    <property type="protein sequence ID" value="OEH85603.1"/>
    <property type="molecule type" value="Genomic_DNA"/>
</dbReference>
<sequence length="103" mass="11900">MSKNIVIVDKDLEDLIPGFLDNRKKDIMNLMHYVAQKDFESIRIMGHSMKGYGSGYGFHKVTEIGRVLELGAKEQNEAIILEQIEEMEKYFANIEIIFNDSML</sequence>
<gene>
    <name evidence="3" type="ORF">BHU72_02045</name>
</gene>
<dbReference type="RefSeq" id="WP_069701687.1">
    <property type="nucleotide sequence ID" value="NZ_MJAT01000012.1"/>
</dbReference>
<dbReference type="InterPro" id="IPR036641">
    <property type="entry name" value="HPT_dom_sf"/>
</dbReference>
<comment type="caution">
    <text evidence="3">The sequence shown here is derived from an EMBL/GenBank/DDBJ whole genome shotgun (WGS) entry which is preliminary data.</text>
</comment>
<dbReference type="OrthoDB" id="9792360at2"/>
<dbReference type="AlphaFoldDB" id="A0A1E5L6K1"/>